<keyword evidence="4 6" id="KW-1133">Transmembrane helix</keyword>
<feature type="transmembrane region" description="Helical" evidence="6">
    <location>
        <begin position="169"/>
        <end position="192"/>
    </location>
</feature>
<keyword evidence="9" id="KW-1185">Reference proteome</keyword>
<feature type="transmembrane region" description="Helical" evidence="6">
    <location>
        <begin position="25"/>
        <end position="50"/>
    </location>
</feature>
<protein>
    <recommendedName>
        <fullName evidence="6">Choline transporter-like protein</fullName>
    </recommendedName>
</protein>
<keyword evidence="3 6" id="KW-0812">Transmembrane</keyword>
<sequence>MAREPSTPTATPYNGGSPKKECNDVFFLLIFLGVFVMTIVFGVTYGGTLVDITKAKDLSGSSGFKLVLEYAVYAGMLSTLLSISWIVVLMFMGEFMIWFTLASMILACILTAIFMTKRLHELGDSYYWWPAAVFGTAALLLGLYTYCIRNRVKFAAKHLKVAGSALFRLPLIFVVTIAMVGVQLAWGVAWVAGTFGLLNRIGYIDIPAACTDNVVSSKTACNVHINYGGVVGIFFLMLFVFFWGALVVEGIVAVTVAGTVGTWRNNVAAPCITVSSWLRASTLNLGSICFGSLAVAILETIRAVVGVVQYIAAAEGNCVLSCIAGCLQCILSCIQGWMEVFNRYAFTYVGLHGFSFVTAGRHVTDLFASKGWTAIVNDDLASWVFFLGNLVVGALSAWIGLHFVDDISSKAVFPGVAKPEYLVVISAFLIGYIVNSVFMTVMASAVTTVFVLWAEDPQGWQLTHPDHYARLHAAWLQVHPNEYNDGHGKATTPAAAV</sequence>
<evidence type="ECO:0000256" key="1">
    <source>
        <dbReference type="ARBA" id="ARBA00004141"/>
    </source>
</evidence>
<feature type="transmembrane region" description="Helical" evidence="6">
    <location>
        <begin position="70"/>
        <end position="88"/>
    </location>
</feature>
<comment type="function">
    <text evidence="6">Choline transporter.</text>
</comment>
<evidence type="ECO:0000256" key="4">
    <source>
        <dbReference type="ARBA" id="ARBA00022989"/>
    </source>
</evidence>
<dbReference type="OrthoDB" id="44736at2759"/>
<comment type="similarity">
    <text evidence="2 6">Belongs to the CTL (choline transporter-like) family.</text>
</comment>
<evidence type="ECO:0000256" key="2">
    <source>
        <dbReference type="ARBA" id="ARBA00007168"/>
    </source>
</evidence>
<evidence type="ECO:0000313" key="8">
    <source>
        <dbReference type="EMBL" id="RQM20869.1"/>
    </source>
</evidence>
<evidence type="ECO:0000256" key="5">
    <source>
        <dbReference type="ARBA" id="ARBA00023136"/>
    </source>
</evidence>
<gene>
    <name evidence="8" type="ORF">B5M09_006814</name>
    <name evidence="7" type="ORF">H257_16465</name>
</gene>
<dbReference type="EMBL" id="KI913199">
    <property type="protein sequence ID" value="ETV67380.1"/>
    <property type="molecule type" value="Genomic_DNA"/>
</dbReference>
<reference evidence="8 9" key="2">
    <citation type="submission" date="2018-07" db="EMBL/GenBank/DDBJ databases">
        <title>Annotation of Aphanomyces astaci genome assembly.</title>
        <authorList>
            <person name="Studholme D.J."/>
        </authorList>
    </citation>
    <scope>NUCLEOTIDE SEQUENCE [LARGE SCALE GENOMIC DNA]</scope>
    <source>
        <strain evidence="8">Pc</strain>
    </source>
</reference>
<feature type="transmembrane region" description="Helical" evidence="6">
    <location>
        <begin position="233"/>
        <end position="256"/>
    </location>
</feature>
<dbReference type="RefSeq" id="XP_009843195.1">
    <property type="nucleotide sequence ID" value="XM_009844893.1"/>
</dbReference>
<evidence type="ECO:0000256" key="6">
    <source>
        <dbReference type="RuleBase" id="RU368066"/>
    </source>
</evidence>
<feature type="transmembrane region" description="Helical" evidence="6">
    <location>
        <begin position="95"/>
        <end position="115"/>
    </location>
</feature>
<dbReference type="GO" id="GO:0022857">
    <property type="term" value="F:transmembrane transporter activity"/>
    <property type="evidence" value="ECO:0007669"/>
    <property type="project" value="UniProtKB-UniRule"/>
</dbReference>
<feature type="transmembrane region" description="Helical" evidence="6">
    <location>
        <begin position="127"/>
        <end position="148"/>
    </location>
</feature>
<organism evidence="7">
    <name type="scientific">Aphanomyces astaci</name>
    <name type="common">Crayfish plague agent</name>
    <dbReference type="NCBI Taxonomy" id="112090"/>
    <lineage>
        <taxon>Eukaryota</taxon>
        <taxon>Sar</taxon>
        <taxon>Stramenopiles</taxon>
        <taxon>Oomycota</taxon>
        <taxon>Saprolegniomycetes</taxon>
        <taxon>Saprolegniales</taxon>
        <taxon>Verrucalvaceae</taxon>
        <taxon>Aphanomyces</taxon>
    </lineage>
</organism>
<dbReference type="STRING" id="112090.W4FIR0"/>
<dbReference type="Proteomes" id="UP000284702">
    <property type="component" value="Unassembled WGS sequence"/>
</dbReference>
<proteinExistence type="inferred from homology"/>
<reference evidence="7" key="1">
    <citation type="submission" date="2013-12" db="EMBL/GenBank/DDBJ databases">
        <title>The Genome Sequence of Aphanomyces astaci APO3.</title>
        <authorList>
            <consortium name="The Broad Institute Genomics Platform"/>
            <person name="Russ C."/>
            <person name="Tyler B."/>
            <person name="van West P."/>
            <person name="Dieguez-Uribeondo J."/>
            <person name="Young S.K."/>
            <person name="Zeng Q."/>
            <person name="Gargeya S."/>
            <person name="Fitzgerald M."/>
            <person name="Abouelleil A."/>
            <person name="Alvarado L."/>
            <person name="Chapman S.B."/>
            <person name="Gainer-Dewar J."/>
            <person name="Goldberg J."/>
            <person name="Griggs A."/>
            <person name="Gujja S."/>
            <person name="Hansen M."/>
            <person name="Howarth C."/>
            <person name="Imamovic A."/>
            <person name="Ireland A."/>
            <person name="Larimer J."/>
            <person name="McCowan C."/>
            <person name="Murphy C."/>
            <person name="Pearson M."/>
            <person name="Poon T.W."/>
            <person name="Priest M."/>
            <person name="Roberts A."/>
            <person name="Saif S."/>
            <person name="Shea T."/>
            <person name="Sykes S."/>
            <person name="Wortman J."/>
            <person name="Nusbaum C."/>
            <person name="Birren B."/>
        </authorList>
    </citation>
    <scope>NUCLEOTIDE SEQUENCE [LARGE SCALE GENOMIC DNA]</scope>
    <source>
        <strain evidence="7">APO3</strain>
    </source>
</reference>
<name>W4FIR0_APHAT</name>
<dbReference type="InterPro" id="IPR007603">
    <property type="entry name" value="Choline_transptr-like"/>
</dbReference>
<dbReference type="GO" id="GO:0005886">
    <property type="term" value="C:plasma membrane"/>
    <property type="evidence" value="ECO:0007669"/>
    <property type="project" value="UniProtKB-SubCell"/>
</dbReference>
<dbReference type="PANTHER" id="PTHR12385:SF4">
    <property type="entry name" value="PROTEIN PNS1"/>
    <property type="match status" value="1"/>
</dbReference>
<dbReference type="EMBL" id="MZMZ02003721">
    <property type="protein sequence ID" value="RQM20869.1"/>
    <property type="molecule type" value="Genomic_DNA"/>
</dbReference>
<dbReference type="GeneID" id="20818461"/>
<dbReference type="PANTHER" id="PTHR12385">
    <property type="entry name" value="CHOLINE TRANSPORTER-LIKE (SLC FAMILY 44)"/>
    <property type="match status" value="1"/>
</dbReference>
<dbReference type="Pfam" id="PF04515">
    <property type="entry name" value="Choline_transpo"/>
    <property type="match status" value="1"/>
</dbReference>
<evidence type="ECO:0000313" key="9">
    <source>
        <dbReference type="Proteomes" id="UP000284702"/>
    </source>
</evidence>
<feature type="transmembrane region" description="Helical" evidence="6">
    <location>
        <begin position="421"/>
        <end position="454"/>
    </location>
</feature>
<dbReference type="VEuPathDB" id="FungiDB:H257_16465"/>
<dbReference type="AlphaFoldDB" id="W4FIR0"/>
<evidence type="ECO:0000313" key="7">
    <source>
        <dbReference type="EMBL" id="ETV67380.1"/>
    </source>
</evidence>
<accession>W4FIR0</accession>
<keyword evidence="5 6" id="KW-0472">Membrane</keyword>
<comment type="subcellular location">
    <subcellularLocation>
        <location evidence="6">Cell membrane</location>
        <topology evidence="6">Multi-pass membrane protein</topology>
    </subcellularLocation>
    <subcellularLocation>
        <location evidence="1">Membrane</location>
        <topology evidence="1">Multi-pass membrane protein</topology>
    </subcellularLocation>
</comment>
<feature type="transmembrane region" description="Helical" evidence="6">
    <location>
        <begin position="380"/>
        <end position="401"/>
    </location>
</feature>
<evidence type="ECO:0000256" key="3">
    <source>
        <dbReference type="ARBA" id="ARBA00022692"/>
    </source>
</evidence>